<evidence type="ECO:0000313" key="3">
    <source>
        <dbReference type="Proteomes" id="UP000222542"/>
    </source>
</evidence>
<evidence type="ECO:0000313" key="2">
    <source>
        <dbReference type="EMBL" id="PHT62385.1"/>
    </source>
</evidence>
<dbReference type="EMBL" id="AYRZ02000081">
    <property type="protein sequence ID" value="PHT62385.1"/>
    <property type="molecule type" value="Genomic_DNA"/>
</dbReference>
<reference evidence="2 3" key="1">
    <citation type="journal article" date="2014" name="Nat. Genet.">
        <title>Genome sequence of the hot pepper provides insights into the evolution of pungency in Capsicum species.</title>
        <authorList>
            <person name="Kim S."/>
            <person name="Park M."/>
            <person name="Yeom S.I."/>
            <person name="Kim Y.M."/>
            <person name="Lee J.M."/>
            <person name="Lee H.A."/>
            <person name="Seo E."/>
            <person name="Choi J."/>
            <person name="Cheong K."/>
            <person name="Kim K.T."/>
            <person name="Jung K."/>
            <person name="Lee G.W."/>
            <person name="Oh S.K."/>
            <person name="Bae C."/>
            <person name="Kim S.B."/>
            <person name="Lee H.Y."/>
            <person name="Kim S.Y."/>
            <person name="Kim M.S."/>
            <person name="Kang B.C."/>
            <person name="Jo Y.D."/>
            <person name="Yang H.B."/>
            <person name="Jeong H.J."/>
            <person name="Kang W.H."/>
            <person name="Kwon J.K."/>
            <person name="Shin C."/>
            <person name="Lim J.Y."/>
            <person name="Park J.H."/>
            <person name="Huh J.H."/>
            <person name="Kim J.S."/>
            <person name="Kim B.D."/>
            <person name="Cohen O."/>
            <person name="Paran I."/>
            <person name="Suh M.C."/>
            <person name="Lee S.B."/>
            <person name="Kim Y.K."/>
            <person name="Shin Y."/>
            <person name="Noh S.J."/>
            <person name="Park J."/>
            <person name="Seo Y.S."/>
            <person name="Kwon S.Y."/>
            <person name="Kim H.A."/>
            <person name="Park J.M."/>
            <person name="Kim H.J."/>
            <person name="Choi S.B."/>
            <person name="Bosland P.W."/>
            <person name="Reeves G."/>
            <person name="Jo S.H."/>
            <person name="Lee B.W."/>
            <person name="Cho H.T."/>
            <person name="Choi H.S."/>
            <person name="Lee M.S."/>
            <person name="Yu Y."/>
            <person name="Do Choi Y."/>
            <person name="Park B.S."/>
            <person name="van Deynze A."/>
            <person name="Ashrafi H."/>
            <person name="Hill T."/>
            <person name="Kim W.T."/>
            <person name="Pai H.S."/>
            <person name="Ahn H.K."/>
            <person name="Yeam I."/>
            <person name="Giovannoni J.J."/>
            <person name="Rose J.K."/>
            <person name="Sorensen I."/>
            <person name="Lee S.J."/>
            <person name="Kim R.W."/>
            <person name="Choi I.Y."/>
            <person name="Choi B.S."/>
            <person name="Lim J.S."/>
            <person name="Lee Y.H."/>
            <person name="Choi D."/>
        </authorList>
    </citation>
    <scope>NUCLEOTIDE SEQUENCE [LARGE SCALE GENOMIC DNA]</scope>
    <source>
        <strain evidence="3">cv. CM334</strain>
    </source>
</reference>
<sequence>MAMGKSNKLPQAATLKKILKGCSGWNKKNGYNNEYELPLDVPKGHFAIYVGENRTRHIVPISLLSHPDFQCLLHCAEEEFGFDQDMGITIPCEEVVLSTLISMLR</sequence>
<keyword evidence="3" id="KW-1185">Reference proteome</keyword>
<dbReference type="OMA" id="GKKHVYN"/>
<accession>A0A1U8HPB7</accession>
<evidence type="ECO:0000256" key="1">
    <source>
        <dbReference type="ARBA" id="ARBA00006974"/>
    </source>
</evidence>
<dbReference type="Pfam" id="PF02519">
    <property type="entry name" value="Auxin_inducible"/>
    <property type="match status" value="1"/>
</dbReference>
<comment type="caution">
    <text evidence="2">The sequence shown here is derived from an EMBL/GenBank/DDBJ whole genome shotgun (WGS) entry which is preliminary data.</text>
</comment>
<protein>
    <recommendedName>
        <fullName evidence="4">Auxin-induced protein 15A-like</fullName>
    </recommendedName>
</protein>
<dbReference type="InterPro" id="IPR003676">
    <property type="entry name" value="SAUR_fam"/>
</dbReference>
<proteinExistence type="inferred from homology"/>
<name>A0A1U8HPB7_CAPAN</name>
<dbReference type="STRING" id="4072.A0A1U8HPB7"/>
<reference evidence="2 3" key="2">
    <citation type="journal article" date="2017" name="Genome Biol.">
        <title>New reference genome sequences of hot pepper reveal the massive evolution of plant disease-resistance genes by retroduplication.</title>
        <authorList>
            <person name="Kim S."/>
            <person name="Park J."/>
            <person name="Yeom S.I."/>
            <person name="Kim Y.M."/>
            <person name="Seo E."/>
            <person name="Kim K.T."/>
            <person name="Kim M.S."/>
            <person name="Lee J.M."/>
            <person name="Cheong K."/>
            <person name="Shin H.S."/>
            <person name="Kim S.B."/>
            <person name="Han K."/>
            <person name="Lee J."/>
            <person name="Park M."/>
            <person name="Lee H.A."/>
            <person name="Lee H.Y."/>
            <person name="Lee Y."/>
            <person name="Oh S."/>
            <person name="Lee J.H."/>
            <person name="Choi E."/>
            <person name="Choi E."/>
            <person name="Lee S.E."/>
            <person name="Jeon J."/>
            <person name="Kim H."/>
            <person name="Choi G."/>
            <person name="Song H."/>
            <person name="Lee J."/>
            <person name="Lee S.C."/>
            <person name="Kwon J.K."/>
            <person name="Lee H.Y."/>
            <person name="Koo N."/>
            <person name="Hong Y."/>
            <person name="Kim R.W."/>
            <person name="Kang W.H."/>
            <person name="Huh J.H."/>
            <person name="Kang B.C."/>
            <person name="Yang T.J."/>
            <person name="Lee Y.H."/>
            <person name="Bennetzen J.L."/>
            <person name="Choi D."/>
        </authorList>
    </citation>
    <scope>NUCLEOTIDE SEQUENCE [LARGE SCALE GENOMIC DNA]</scope>
    <source>
        <strain evidence="3">cv. CM334</strain>
    </source>
</reference>
<dbReference type="Gramene" id="PHT62385">
    <property type="protein sequence ID" value="PHT62385"/>
    <property type="gene ID" value="T459_33749"/>
</dbReference>
<dbReference type="Proteomes" id="UP000222542">
    <property type="component" value="Unassembled WGS sequence"/>
</dbReference>
<dbReference type="OrthoDB" id="1841988at2759"/>
<dbReference type="KEGG" id="cann:107880014"/>
<dbReference type="PANTHER" id="PTHR31929">
    <property type="entry name" value="SAUR-LIKE AUXIN-RESPONSIVE PROTEIN FAMILY-RELATED"/>
    <property type="match status" value="1"/>
</dbReference>
<dbReference type="GO" id="GO:0009733">
    <property type="term" value="P:response to auxin"/>
    <property type="evidence" value="ECO:0000318"/>
    <property type="project" value="GO_Central"/>
</dbReference>
<comment type="similarity">
    <text evidence="1">Belongs to the ARG7 family.</text>
</comment>
<dbReference type="GO" id="GO:0009741">
    <property type="term" value="P:response to brassinosteroid"/>
    <property type="evidence" value="ECO:0000318"/>
    <property type="project" value="GO_Central"/>
</dbReference>
<dbReference type="GO" id="GO:0009737">
    <property type="term" value="P:response to abscisic acid"/>
    <property type="evidence" value="ECO:0000318"/>
    <property type="project" value="GO_Central"/>
</dbReference>
<dbReference type="AlphaFoldDB" id="A0A1U8HPB7"/>
<dbReference type="GO" id="GO:0009639">
    <property type="term" value="P:response to red or far red light"/>
    <property type="evidence" value="ECO:0000318"/>
    <property type="project" value="GO_Central"/>
</dbReference>
<organism evidence="2 3">
    <name type="scientific">Capsicum annuum</name>
    <name type="common">Capsicum pepper</name>
    <dbReference type="NCBI Taxonomy" id="4072"/>
    <lineage>
        <taxon>Eukaryota</taxon>
        <taxon>Viridiplantae</taxon>
        <taxon>Streptophyta</taxon>
        <taxon>Embryophyta</taxon>
        <taxon>Tracheophyta</taxon>
        <taxon>Spermatophyta</taxon>
        <taxon>Magnoliopsida</taxon>
        <taxon>eudicotyledons</taxon>
        <taxon>Gunneridae</taxon>
        <taxon>Pentapetalae</taxon>
        <taxon>asterids</taxon>
        <taxon>lamiids</taxon>
        <taxon>Solanales</taxon>
        <taxon>Solanaceae</taxon>
        <taxon>Solanoideae</taxon>
        <taxon>Capsiceae</taxon>
        <taxon>Capsicum</taxon>
    </lineage>
</organism>
<evidence type="ECO:0008006" key="4">
    <source>
        <dbReference type="Google" id="ProtNLM"/>
    </source>
</evidence>
<gene>
    <name evidence="2" type="ORF">T459_33749</name>
</gene>